<dbReference type="GO" id="GO:0007283">
    <property type="term" value="P:spermatogenesis"/>
    <property type="evidence" value="ECO:0007669"/>
    <property type="project" value="InterPro"/>
</dbReference>
<dbReference type="PANTHER" id="PTHR16435:SF3">
    <property type="entry name" value="SPERMATOGENESIS-ASSOCIATED PROTEIN 6"/>
    <property type="match status" value="1"/>
</dbReference>
<protein>
    <recommendedName>
        <fullName evidence="4">Spermatogenesis-associated protein 6 N-terminal domain-containing protein</fullName>
    </recommendedName>
</protein>
<dbReference type="GO" id="GO:0120212">
    <property type="term" value="C:sperm head-tail coupling apparatus"/>
    <property type="evidence" value="ECO:0007669"/>
    <property type="project" value="InterPro"/>
</dbReference>
<dbReference type="InterPro" id="IPR042769">
    <property type="entry name" value="SPATA6_fam"/>
</dbReference>
<dbReference type="Proteomes" id="UP001046870">
    <property type="component" value="Chromosome 2"/>
</dbReference>
<evidence type="ECO:0000313" key="5">
    <source>
        <dbReference type="EMBL" id="KAG7487783.1"/>
    </source>
</evidence>
<evidence type="ECO:0000256" key="3">
    <source>
        <dbReference type="SAM" id="MobiDB-lite"/>
    </source>
</evidence>
<keyword evidence="6" id="KW-1185">Reference proteome</keyword>
<feature type="domain" description="Spermatogenesis-associated protein 6 N-terminal" evidence="4">
    <location>
        <begin position="25"/>
        <end position="163"/>
    </location>
</feature>
<keyword evidence="2" id="KW-0597">Phosphoprotein</keyword>
<reference evidence="5" key="1">
    <citation type="submission" date="2021-01" db="EMBL/GenBank/DDBJ databases">
        <authorList>
            <person name="Zahm M."/>
            <person name="Roques C."/>
            <person name="Cabau C."/>
            <person name="Klopp C."/>
            <person name="Donnadieu C."/>
            <person name="Jouanno E."/>
            <person name="Lampietro C."/>
            <person name="Louis A."/>
            <person name="Herpin A."/>
            <person name="Echchiki A."/>
            <person name="Berthelot C."/>
            <person name="Parey E."/>
            <person name="Roest-Crollius H."/>
            <person name="Braasch I."/>
            <person name="Postlethwait J."/>
            <person name="Bobe J."/>
            <person name="Montfort J."/>
            <person name="Bouchez O."/>
            <person name="Begum T."/>
            <person name="Mejri S."/>
            <person name="Adams A."/>
            <person name="Chen W.-J."/>
            <person name="Guiguen Y."/>
        </authorList>
    </citation>
    <scope>NUCLEOTIDE SEQUENCE</scope>
    <source>
        <strain evidence="5">YG-15Mar2019-1</strain>
        <tissue evidence="5">Brain</tissue>
    </source>
</reference>
<name>A0A9D3QDF8_MEGAT</name>
<feature type="compositionally biased region" description="Polar residues" evidence="3">
    <location>
        <begin position="204"/>
        <end position="225"/>
    </location>
</feature>
<proteinExistence type="inferred from homology"/>
<comment type="similarity">
    <text evidence="1">Belongs to the SPATA6 family.</text>
</comment>
<feature type="compositionally biased region" description="Pro residues" evidence="3">
    <location>
        <begin position="174"/>
        <end position="183"/>
    </location>
</feature>
<feature type="region of interest" description="Disordered" evidence="3">
    <location>
        <begin position="170"/>
        <end position="226"/>
    </location>
</feature>
<gene>
    <name evidence="5" type="ORF">MATL_G00027150</name>
</gene>
<evidence type="ECO:0000259" key="4">
    <source>
        <dbReference type="Pfam" id="PF14909"/>
    </source>
</evidence>
<dbReference type="EMBL" id="JAFDVH010000002">
    <property type="protein sequence ID" value="KAG7487783.1"/>
    <property type="molecule type" value="Genomic_DNA"/>
</dbReference>
<dbReference type="AlphaFoldDB" id="A0A9D3QDF8"/>
<feature type="compositionally biased region" description="Low complexity" evidence="3">
    <location>
        <begin position="267"/>
        <end position="281"/>
    </location>
</feature>
<organism evidence="5 6">
    <name type="scientific">Megalops atlanticus</name>
    <name type="common">Tarpon</name>
    <name type="synonym">Clupea gigantea</name>
    <dbReference type="NCBI Taxonomy" id="7932"/>
    <lineage>
        <taxon>Eukaryota</taxon>
        <taxon>Metazoa</taxon>
        <taxon>Chordata</taxon>
        <taxon>Craniata</taxon>
        <taxon>Vertebrata</taxon>
        <taxon>Euteleostomi</taxon>
        <taxon>Actinopterygii</taxon>
        <taxon>Neopterygii</taxon>
        <taxon>Teleostei</taxon>
        <taxon>Elopiformes</taxon>
        <taxon>Megalopidae</taxon>
        <taxon>Megalops</taxon>
    </lineage>
</organism>
<sequence length="492" mass="54103">MGGLTPQKKRHSTCKMPQKGLKCTVEVYIQAITCPGVVLPNRQDVYLSVCVMGQYQKTLCLPPVFPLLFHKKMTFEKAFSEAIDPSDIADLLEHDTTSFELIQLVPPEGNILAIVEENTRDFLYPGPRLTPRASGPEREMLMKRSISFPGISPKMEFSTNSIIEECELKDSKPAAPPGCPSPAKPRSGVRNSRSPVSAGRRKQQNVASNSYEQPTVASLTRSPSPYTHRRMCQLSEDASQRLSHLQLGPYRFKKESESHPPFVVPRSLSSSLNESVSSHHVTPSKGSLRHSWSAGRTADHTQDASLLGSYRPKSAKGGTQSKAKVNSSSVKVQNSPGEVLGQRYTSTPSRRAMEAQLTPASCKRIPQSPVLSRSSLRERFQSDLSSPGQWEEIHRRVQRILRTHGLQSKSIADDKHAEGCSAERRLVVAGDDSDSPALRDSTVIPGASVHLGNGAFWTSRAAQYTGKPHRAVFEDSLGKIYKSLYKNASSTS</sequence>
<evidence type="ECO:0000313" key="6">
    <source>
        <dbReference type="Proteomes" id="UP001046870"/>
    </source>
</evidence>
<comment type="caution">
    <text evidence="5">The sequence shown here is derived from an EMBL/GenBank/DDBJ whole genome shotgun (WGS) entry which is preliminary data.</text>
</comment>
<dbReference type="InterPro" id="IPR032732">
    <property type="entry name" value="SPATA6_N"/>
</dbReference>
<accession>A0A9D3QDF8</accession>
<dbReference type="Pfam" id="PF14909">
    <property type="entry name" value="SPATA6"/>
    <property type="match status" value="1"/>
</dbReference>
<feature type="compositionally biased region" description="Low complexity" evidence="3">
    <location>
        <begin position="320"/>
        <end position="335"/>
    </location>
</feature>
<dbReference type="GO" id="GO:0032027">
    <property type="term" value="F:myosin light chain binding"/>
    <property type="evidence" value="ECO:0007669"/>
    <property type="project" value="InterPro"/>
</dbReference>
<dbReference type="PANTHER" id="PTHR16435">
    <property type="entry name" value="SPERMATOGENESIS-ASSOCIATED PROTEIN 6 SPATA6"/>
    <property type="match status" value="1"/>
</dbReference>
<dbReference type="OrthoDB" id="5963614at2759"/>
<feature type="region of interest" description="Disordered" evidence="3">
    <location>
        <begin position="252"/>
        <end position="342"/>
    </location>
</feature>
<evidence type="ECO:0000256" key="2">
    <source>
        <dbReference type="ARBA" id="ARBA00022553"/>
    </source>
</evidence>
<evidence type="ECO:0000256" key="1">
    <source>
        <dbReference type="ARBA" id="ARBA00006215"/>
    </source>
</evidence>